<dbReference type="EMBL" id="CYGY02000009">
    <property type="protein sequence ID" value="SIT36342.1"/>
    <property type="molecule type" value="Genomic_DNA"/>
</dbReference>
<dbReference type="AlphaFoldDB" id="A0A1N7RML4"/>
<gene>
    <name evidence="1" type="ORF">BN2476_90020</name>
</gene>
<evidence type="ECO:0000313" key="2">
    <source>
        <dbReference type="Proteomes" id="UP000195569"/>
    </source>
</evidence>
<dbReference type="Proteomes" id="UP000195569">
    <property type="component" value="Unassembled WGS sequence"/>
</dbReference>
<proteinExistence type="predicted"/>
<keyword evidence="2" id="KW-1185">Reference proteome</keyword>
<evidence type="ECO:0000313" key="1">
    <source>
        <dbReference type="EMBL" id="SIT36342.1"/>
    </source>
</evidence>
<reference evidence="1" key="1">
    <citation type="submission" date="2016-12" db="EMBL/GenBank/DDBJ databases">
        <authorList>
            <person name="Moulin L."/>
        </authorList>
    </citation>
    <scope>NUCLEOTIDE SEQUENCE [LARGE SCALE GENOMIC DNA]</scope>
    <source>
        <strain evidence="1">STM 7183</strain>
    </source>
</reference>
<accession>A0A1N7RML4</accession>
<organism evidence="1 2">
    <name type="scientific">Paraburkholderia piptadeniae</name>
    <dbReference type="NCBI Taxonomy" id="1701573"/>
    <lineage>
        <taxon>Bacteria</taxon>
        <taxon>Pseudomonadati</taxon>
        <taxon>Pseudomonadota</taxon>
        <taxon>Betaproteobacteria</taxon>
        <taxon>Burkholderiales</taxon>
        <taxon>Burkholderiaceae</taxon>
        <taxon>Paraburkholderia</taxon>
    </lineage>
</organism>
<name>A0A1N7RML4_9BURK</name>
<sequence>MELYFETGKVGPRPQIIARTTSVRAGISPVPLASQRLRRQDFFSTVSQVLARPSEWLELFEGAMATWRLFFVPIGTQQSLQQRKAARGAFDGLALVALRLSRACRSDGGLASLVVHRFSGVSSCGSLEG</sequence>
<protein>
    <submittedName>
        <fullName evidence="1">Uncharacterized protein</fullName>
    </submittedName>
</protein>
<comment type="caution">
    <text evidence="1">The sequence shown here is derived from an EMBL/GenBank/DDBJ whole genome shotgun (WGS) entry which is preliminary data.</text>
</comment>